<dbReference type="PROSITE" id="PS50994">
    <property type="entry name" value="INTEGRASE"/>
    <property type="match status" value="1"/>
</dbReference>
<dbReference type="InterPro" id="IPR048020">
    <property type="entry name" value="Transpos_IS3"/>
</dbReference>
<proteinExistence type="predicted"/>
<dbReference type="InterPro" id="IPR025948">
    <property type="entry name" value="HTH-like_dom"/>
</dbReference>
<dbReference type="InterPro" id="IPR001584">
    <property type="entry name" value="Integrase_cat-core"/>
</dbReference>
<reference evidence="3 4" key="1">
    <citation type="journal article" date="2015" name="Genome Announc.">
        <title>Expanding the biotechnology potential of lactobacilli through comparative genomics of 213 strains and associated genera.</title>
        <authorList>
            <person name="Sun Z."/>
            <person name="Harris H.M."/>
            <person name="McCann A."/>
            <person name="Guo C."/>
            <person name="Argimon S."/>
            <person name="Zhang W."/>
            <person name="Yang X."/>
            <person name="Jeffery I.B."/>
            <person name="Cooney J.C."/>
            <person name="Kagawa T.F."/>
            <person name="Liu W."/>
            <person name="Song Y."/>
            <person name="Salvetti E."/>
            <person name="Wrobel A."/>
            <person name="Rasinkangas P."/>
            <person name="Parkhill J."/>
            <person name="Rea M.C."/>
            <person name="O'Sullivan O."/>
            <person name="Ritari J."/>
            <person name="Douillard F.P."/>
            <person name="Paul Ross R."/>
            <person name="Yang R."/>
            <person name="Briner A.E."/>
            <person name="Felis G.E."/>
            <person name="de Vos W.M."/>
            <person name="Barrangou R."/>
            <person name="Klaenhammer T.R."/>
            <person name="Caufield P.W."/>
            <person name="Cui Y."/>
            <person name="Zhang H."/>
            <person name="O'Toole P.W."/>
        </authorList>
    </citation>
    <scope>NUCLEOTIDE SEQUENCE [LARGE SCALE GENOMIC DNA]</scope>
    <source>
        <strain evidence="3 4">DSM 18390</strain>
    </source>
</reference>
<dbReference type="PANTHER" id="PTHR46889:SF5">
    <property type="entry name" value="INTEGRASE PROTEIN"/>
    <property type="match status" value="1"/>
</dbReference>
<feature type="domain" description="Integrase catalytic" evidence="2">
    <location>
        <begin position="132"/>
        <end position="296"/>
    </location>
</feature>
<dbReference type="InterPro" id="IPR036397">
    <property type="entry name" value="RNaseH_sf"/>
</dbReference>
<gene>
    <name evidence="3" type="ORF">FD47_GL000208</name>
</gene>
<dbReference type="EMBL" id="AZFZ01000104">
    <property type="protein sequence ID" value="KRM39392.1"/>
    <property type="molecule type" value="Genomic_DNA"/>
</dbReference>
<organism evidence="3 4">
    <name type="scientific">Lentilactobacillus parafarraginis DSM 18390 = JCM 14109</name>
    <dbReference type="NCBI Taxonomy" id="1423786"/>
    <lineage>
        <taxon>Bacteria</taxon>
        <taxon>Bacillati</taxon>
        <taxon>Bacillota</taxon>
        <taxon>Bacilli</taxon>
        <taxon>Lactobacillales</taxon>
        <taxon>Lactobacillaceae</taxon>
        <taxon>Lentilactobacillus</taxon>
    </lineage>
</organism>
<dbReference type="InterPro" id="IPR050900">
    <property type="entry name" value="Transposase_IS3/IS150/IS904"/>
</dbReference>
<dbReference type="Pfam" id="PF13333">
    <property type="entry name" value="rve_2"/>
    <property type="match status" value="1"/>
</dbReference>
<evidence type="ECO:0000313" key="4">
    <source>
        <dbReference type="Proteomes" id="UP000051010"/>
    </source>
</evidence>
<dbReference type="PANTHER" id="PTHR46889">
    <property type="entry name" value="TRANSPOSASE INSF FOR INSERTION SEQUENCE IS3B-RELATED"/>
    <property type="match status" value="1"/>
</dbReference>
<evidence type="ECO:0000259" key="2">
    <source>
        <dbReference type="PROSITE" id="PS50994"/>
    </source>
</evidence>
<protein>
    <submittedName>
        <fullName evidence="3">Transposase</fullName>
    </submittedName>
</protein>
<evidence type="ECO:0000313" key="3">
    <source>
        <dbReference type="EMBL" id="KRM39392.1"/>
    </source>
</evidence>
<dbReference type="AlphaFoldDB" id="A0A0R1YAB9"/>
<accession>A0A0R1YAB9</accession>
<dbReference type="SUPFAM" id="SSF53098">
    <property type="entry name" value="Ribonuclease H-like"/>
    <property type="match status" value="1"/>
</dbReference>
<evidence type="ECO:0000256" key="1">
    <source>
        <dbReference type="ARBA" id="ARBA00002286"/>
    </source>
</evidence>
<dbReference type="GO" id="GO:0015074">
    <property type="term" value="P:DNA integration"/>
    <property type="evidence" value="ECO:0007669"/>
    <property type="project" value="InterPro"/>
</dbReference>
<dbReference type="PATRIC" id="fig|1423786.4.peg.208"/>
<dbReference type="Pfam" id="PF13276">
    <property type="entry name" value="HTH_21"/>
    <property type="match status" value="1"/>
</dbReference>
<dbReference type="GO" id="GO:0003676">
    <property type="term" value="F:nucleic acid binding"/>
    <property type="evidence" value="ECO:0007669"/>
    <property type="project" value="InterPro"/>
</dbReference>
<comment type="function">
    <text evidence="1">Involved in the transposition of the insertion sequence.</text>
</comment>
<dbReference type="NCBIfam" id="NF033516">
    <property type="entry name" value="transpos_IS3"/>
    <property type="match status" value="1"/>
</dbReference>
<name>A0A0R1YAB9_9LACO</name>
<dbReference type="Proteomes" id="UP000051010">
    <property type="component" value="Unassembled WGS sequence"/>
</dbReference>
<dbReference type="Gene3D" id="3.30.420.10">
    <property type="entry name" value="Ribonuclease H-like superfamily/Ribonuclease H"/>
    <property type="match status" value="1"/>
</dbReference>
<sequence>MDQIRVDQAQLPKAQRYKIGDILDAIGLKKATYHDERKRIKNYVDKYIDIKAKILKITNDGKWRGRLTYGYRRVQEELVKLNIHIADKVVRHLMDELNVQVSMYNRRKNGKYSSYRGTVGKIAENVLKQDFSHTKPYEALHTDVTQVRLTDRKWAYISVITDEASKEVLAFQVNDSPNRELITNTLDELIAKLPKGSNSIIHSDQGWHYQLGYYTQRLLDNDFIQSMSKKGNCHDNAPIESFFHIYKTECLSGFPPYKEIKSLTEASLNYVSWYNNHRISLKTKGMSPIEYREHTLAA</sequence>
<dbReference type="InterPro" id="IPR012337">
    <property type="entry name" value="RNaseH-like_sf"/>
</dbReference>
<comment type="caution">
    <text evidence="3">The sequence shown here is derived from an EMBL/GenBank/DDBJ whole genome shotgun (WGS) entry which is preliminary data.</text>
</comment>
<dbReference type="Pfam" id="PF00665">
    <property type="entry name" value="rve"/>
    <property type="match status" value="1"/>
</dbReference>